<dbReference type="Proteomes" id="UP000503004">
    <property type="component" value="Chromosome"/>
</dbReference>
<feature type="binding site" evidence="4">
    <location>
        <position position="65"/>
    </location>
    <ligand>
        <name>Mg(2+)</name>
        <dbReference type="ChEBI" id="CHEBI:18420"/>
        <label>1</label>
        <note>catalytic</note>
    </ligand>
</feature>
<dbReference type="CDD" id="cd01637">
    <property type="entry name" value="IMPase_like"/>
    <property type="match status" value="1"/>
</dbReference>
<comment type="similarity">
    <text evidence="1">Belongs to the inositol monophosphatase superfamily.</text>
</comment>
<gene>
    <name evidence="5" type="ORF">GNH96_05570</name>
</gene>
<dbReference type="InterPro" id="IPR000760">
    <property type="entry name" value="Inositol_monophosphatase-like"/>
</dbReference>
<proteinExistence type="inferred from homology"/>
<evidence type="ECO:0000256" key="4">
    <source>
        <dbReference type="PIRSR" id="PIRSR600760-2"/>
    </source>
</evidence>
<dbReference type="PANTHER" id="PTHR20854:SF4">
    <property type="entry name" value="INOSITOL-1-MONOPHOSPHATASE-RELATED"/>
    <property type="match status" value="1"/>
</dbReference>
<dbReference type="GO" id="GO:0046872">
    <property type="term" value="F:metal ion binding"/>
    <property type="evidence" value="ECO:0007669"/>
    <property type="project" value="UniProtKB-KW"/>
</dbReference>
<evidence type="ECO:0000313" key="5">
    <source>
        <dbReference type="EMBL" id="QJD29482.1"/>
    </source>
</evidence>
<evidence type="ECO:0000256" key="1">
    <source>
        <dbReference type="ARBA" id="ARBA00009759"/>
    </source>
</evidence>
<dbReference type="RefSeq" id="WP_169602765.1">
    <property type="nucleotide sequence ID" value="NZ_CP046565.1"/>
</dbReference>
<accession>A0A858Q6H3</accession>
<dbReference type="PRINTS" id="PR00377">
    <property type="entry name" value="IMPHPHTASES"/>
</dbReference>
<name>A0A858Q6H3_9GAMM</name>
<feature type="binding site" evidence="4">
    <location>
        <position position="90"/>
    </location>
    <ligand>
        <name>Mg(2+)</name>
        <dbReference type="ChEBI" id="CHEBI:18420"/>
        <label>2</label>
    </ligand>
</feature>
<dbReference type="KEGG" id="metu:GNH96_05570"/>
<dbReference type="Gene3D" id="3.30.540.10">
    <property type="entry name" value="Fructose-1,6-Bisphosphatase, subunit A, domain 1"/>
    <property type="match status" value="1"/>
</dbReference>
<organism evidence="5 6">
    <name type="scientific">Methylococcus geothermalis</name>
    <dbReference type="NCBI Taxonomy" id="2681310"/>
    <lineage>
        <taxon>Bacteria</taxon>
        <taxon>Pseudomonadati</taxon>
        <taxon>Pseudomonadota</taxon>
        <taxon>Gammaproteobacteria</taxon>
        <taxon>Methylococcales</taxon>
        <taxon>Methylococcaceae</taxon>
        <taxon>Methylococcus</taxon>
    </lineage>
</organism>
<dbReference type="AlphaFoldDB" id="A0A858Q6H3"/>
<dbReference type="Gene3D" id="3.40.190.80">
    <property type="match status" value="1"/>
</dbReference>
<dbReference type="GO" id="GO:0046854">
    <property type="term" value="P:phosphatidylinositol phosphate biosynthetic process"/>
    <property type="evidence" value="ECO:0007669"/>
    <property type="project" value="InterPro"/>
</dbReference>
<dbReference type="GO" id="GO:0006020">
    <property type="term" value="P:inositol metabolic process"/>
    <property type="evidence" value="ECO:0007669"/>
    <property type="project" value="TreeGrafter"/>
</dbReference>
<dbReference type="SUPFAM" id="SSF56655">
    <property type="entry name" value="Carbohydrate phosphatase"/>
    <property type="match status" value="1"/>
</dbReference>
<dbReference type="PROSITE" id="PS00630">
    <property type="entry name" value="IMP_2"/>
    <property type="match status" value="1"/>
</dbReference>
<dbReference type="InterPro" id="IPR020550">
    <property type="entry name" value="Inositol_monophosphatase_CS"/>
</dbReference>
<feature type="binding site" evidence="4">
    <location>
        <position position="211"/>
    </location>
    <ligand>
        <name>Mg(2+)</name>
        <dbReference type="ChEBI" id="CHEBI:18420"/>
        <label>1</label>
        <note>catalytic</note>
    </ligand>
</feature>
<sequence>MFPEIALLEALLKDVAQRELLPRFARSQRSVKPDGSIVTEADLAAQERLVAELRKLTPSFEVLGEEMSGEEQRGLLMRAGPGLWCLDPLDGTSNFAAGIPFFSISLALIREERSVLGLVYDPVRDELFHAKAGGGAWLNGERLMPRRVGLPLRRCIAVVDFKRLDRALRRRLADEPPFSSQRNFGSTALEWCWLAAGRYHLYLHGGQKLWDYAAGMLILGEAGGRATRLAHESSTAGDMGMRSAVAALDPDLFAQWVSWLGAAPLEG</sequence>
<dbReference type="PANTHER" id="PTHR20854">
    <property type="entry name" value="INOSITOL MONOPHOSPHATASE"/>
    <property type="match status" value="1"/>
</dbReference>
<evidence type="ECO:0000256" key="2">
    <source>
        <dbReference type="ARBA" id="ARBA00022723"/>
    </source>
</evidence>
<protein>
    <submittedName>
        <fullName evidence="5">Inositol monophosphatase</fullName>
    </submittedName>
</protein>
<keyword evidence="6" id="KW-1185">Reference proteome</keyword>
<dbReference type="GO" id="GO:0007165">
    <property type="term" value="P:signal transduction"/>
    <property type="evidence" value="ECO:0007669"/>
    <property type="project" value="TreeGrafter"/>
</dbReference>
<reference evidence="6" key="1">
    <citation type="submission" date="2019-12" db="EMBL/GenBank/DDBJ databases">
        <authorList>
            <person name="Awala S.I."/>
            <person name="Rhee S.K."/>
        </authorList>
    </citation>
    <scope>NUCLEOTIDE SEQUENCE [LARGE SCALE GENOMIC DNA]</scope>
    <source>
        <strain evidence="6">IM1</strain>
    </source>
</reference>
<keyword evidence="3 4" id="KW-0460">Magnesium</keyword>
<comment type="cofactor">
    <cofactor evidence="4">
        <name>Mg(2+)</name>
        <dbReference type="ChEBI" id="CHEBI:18420"/>
    </cofactor>
</comment>
<feature type="binding site" evidence="4">
    <location>
        <position position="87"/>
    </location>
    <ligand>
        <name>Mg(2+)</name>
        <dbReference type="ChEBI" id="CHEBI:18420"/>
        <label>1</label>
        <note>catalytic</note>
    </ligand>
</feature>
<evidence type="ECO:0000256" key="3">
    <source>
        <dbReference type="ARBA" id="ARBA00022842"/>
    </source>
</evidence>
<dbReference type="GO" id="GO:0008934">
    <property type="term" value="F:inositol monophosphate 1-phosphatase activity"/>
    <property type="evidence" value="ECO:0007669"/>
    <property type="project" value="TreeGrafter"/>
</dbReference>
<evidence type="ECO:0000313" key="6">
    <source>
        <dbReference type="Proteomes" id="UP000503004"/>
    </source>
</evidence>
<keyword evidence="2 4" id="KW-0479">Metal-binding</keyword>
<dbReference type="EMBL" id="CP046565">
    <property type="protein sequence ID" value="QJD29482.1"/>
    <property type="molecule type" value="Genomic_DNA"/>
</dbReference>
<feature type="binding site" evidence="4">
    <location>
        <position position="89"/>
    </location>
    <ligand>
        <name>Mg(2+)</name>
        <dbReference type="ChEBI" id="CHEBI:18420"/>
        <label>1</label>
        <note>catalytic</note>
    </ligand>
</feature>
<dbReference type="Pfam" id="PF00459">
    <property type="entry name" value="Inositol_P"/>
    <property type="match status" value="1"/>
</dbReference>